<dbReference type="GO" id="GO:0046872">
    <property type="term" value="F:metal ion binding"/>
    <property type="evidence" value="ECO:0007669"/>
    <property type="project" value="InterPro"/>
</dbReference>
<evidence type="ECO:0000313" key="5">
    <source>
        <dbReference type="Proteomes" id="UP000297646"/>
    </source>
</evidence>
<dbReference type="SMART" id="SM00892">
    <property type="entry name" value="Endonuclease_NS"/>
    <property type="match status" value="1"/>
</dbReference>
<dbReference type="InterPro" id="IPR044929">
    <property type="entry name" value="DNA/RNA_non-sp_Endonuclease_sf"/>
</dbReference>
<feature type="region of interest" description="Disordered" evidence="1">
    <location>
        <begin position="22"/>
        <end position="92"/>
    </location>
</feature>
<dbReference type="InterPro" id="IPR001604">
    <property type="entry name" value="Endo_G_ENPP1-like_dom"/>
</dbReference>
<feature type="compositionally biased region" description="Low complexity" evidence="1">
    <location>
        <begin position="31"/>
        <end position="42"/>
    </location>
</feature>
<dbReference type="Pfam" id="PF13930">
    <property type="entry name" value="Endonuclea_NS_2"/>
    <property type="match status" value="1"/>
</dbReference>
<protein>
    <submittedName>
        <fullName evidence="4">Deoxyribonuclease</fullName>
    </submittedName>
</protein>
<gene>
    <name evidence="4" type="ORF">C6P11_05355</name>
</gene>
<feature type="signal peptide" evidence="2">
    <location>
        <begin position="1"/>
        <end position="22"/>
    </location>
</feature>
<dbReference type="AlphaFoldDB" id="A0A4Z0S0H2"/>
<reference evidence="4 5" key="1">
    <citation type="submission" date="2018-03" db="EMBL/GenBank/DDBJ databases">
        <title>Genome sequencing of Weissella confusa isolates.</title>
        <authorList>
            <person name="Kajala I."/>
            <person name="Baruah R."/>
            <person name="Bergsveinson J."/>
            <person name="Juvonen R."/>
            <person name="Ziola B."/>
        </authorList>
    </citation>
    <scope>NUCLEOTIDE SEQUENCE [LARGE SCALE GENOMIC DNA]</scope>
    <source>
        <strain evidence="4 5">VTT E-062653</strain>
    </source>
</reference>
<dbReference type="Proteomes" id="UP000297646">
    <property type="component" value="Unassembled WGS sequence"/>
</dbReference>
<dbReference type="EMBL" id="PVSN01000035">
    <property type="protein sequence ID" value="TGE72880.1"/>
    <property type="molecule type" value="Genomic_DNA"/>
</dbReference>
<evidence type="ECO:0000256" key="2">
    <source>
        <dbReference type="SAM" id="SignalP"/>
    </source>
</evidence>
<dbReference type="InterPro" id="IPR044927">
    <property type="entry name" value="Endonuclea_NS_2"/>
</dbReference>
<dbReference type="Gene3D" id="3.40.570.10">
    <property type="entry name" value="Extracellular Endonuclease, subunit A"/>
    <property type="match status" value="1"/>
</dbReference>
<feature type="compositionally biased region" description="Polar residues" evidence="1">
    <location>
        <begin position="313"/>
        <end position="324"/>
    </location>
</feature>
<comment type="caution">
    <text evidence="4">The sequence shown here is derived from an EMBL/GenBank/DDBJ whole genome shotgun (WGS) entry which is preliminary data.</text>
</comment>
<evidence type="ECO:0000256" key="1">
    <source>
        <dbReference type="SAM" id="MobiDB-lite"/>
    </source>
</evidence>
<proteinExistence type="predicted"/>
<dbReference type="OrthoDB" id="9783680at2"/>
<feature type="chain" id="PRO_5039475985" evidence="2">
    <location>
        <begin position="23"/>
        <end position="381"/>
    </location>
</feature>
<accession>A0A4Z0S0H2</accession>
<feature type="domain" description="DNA/RNA non-specific endonuclease/pyrophosphatase/phosphodiesterase" evidence="3">
    <location>
        <begin position="104"/>
        <end position="299"/>
    </location>
</feature>
<dbReference type="GO" id="GO:0016787">
    <property type="term" value="F:hydrolase activity"/>
    <property type="evidence" value="ECO:0007669"/>
    <property type="project" value="InterPro"/>
</dbReference>
<organism evidence="4 5">
    <name type="scientific">Weissella confusa</name>
    <name type="common">Lactobacillus confusus</name>
    <dbReference type="NCBI Taxonomy" id="1583"/>
    <lineage>
        <taxon>Bacteria</taxon>
        <taxon>Bacillati</taxon>
        <taxon>Bacillota</taxon>
        <taxon>Bacilli</taxon>
        <taxon>Lactobacillales</taxon>
        <taxon>Lactobacillaceae</taxon>
        <taxon>Weissella</taxon>
    </lineage>
</organism>
<evidence type="ECO:0000259" key="3">
    <source>
        <dbReference type="SMART" id="SM00892"/>
    </source>
</evidence>
<feature type="region of interest" description="Disordered" evidence="1">
    <location>
        <begin position="311"/>
        <end position="333"/>
    </location>
</feature>
<dbReference type="RefSeq" id="WP_135519266.1">
    <property type="nucleotide sequence ID" value="NZ_PVSN01000035.1"/>
</dbReference>
<name>A0A4Z0S0H2_WEICO</name>
<keyword evidence="2" id="KW-0732">Signal</keyword>
<dbReference type="GO" id="GO:0003676">
    <property type="term" value="F:nucleic acid binding"/>
    <property type="evidence" value="ECO:0007669"/>
    <property type="project" value="InterPro"/>
</dbReference>
<feature type="compositionally biased region" description="Low complexity" evidence="1">
    <location>
        <begin position="50"/>
        <end position="84"/>
    </location>
</feature>
<evidence type="ECO:0000313" key="4">
    <source>
        <dbReference type="EMBL" id="TGE72880.1"/>
    </source>
</evidence>
<sequence>MGKKLKVAGIVILALMGISALSGGSDKSDSADTTTSSSVTSHKVVKKSSSKSSSETSSSASSSTEKSSSVASSTSSSEASDATKGLAKADDHGLTGAVQQPLAYATSRQMVMQPLDHLHRAVDSHIQLSNDEEPTAKRAPSLSYDPVGWHNYKMYYGDGSKSAWLMARGHLVGYQFSGLNDEPRNLVPETAWMNSGNYSGMDQGNSDSMLYYENQLDNWLALHPNYRLDYQVTPLYSGDELLPREVRLAYVGYDQNGQTIEIRFGSQHETSGNGGATVVYLANVSPNATIDYATGMATGTVEKAAAPVAATPVESTQPATQPATQPEAGQGDRVVYVTGGGSSKVYWYGTDRMPSSTNMNNVVQMTENEAIQAGKRHSMTE</sequence>